<dbReference type="SMART" id="SM00387">
    <property type="entry name" value="HATPase_c"/>
    <property type="match status" value="1"/>
</dbReference>
<proteinExistence type="predicted"/>
<dbReference type="GeneID" id="13293042"/>
<dbReference type="OrthoDB" id="60033at2759"/>
<feature type="compositionally biased region" description="Basic and acidic residues" evidence="3">
    <location>
        <begin position="820"/>
        <end position="856"/>
    </location>
</feature>
<dbReference type="Gene3D" id="3.30.450.20">
    <property type="entry name" value="PAS domain"/>
    <property type="match status" value="1"/>
</dbReference>
<dbReference type="InterPro" id="IPR005467">
    <property type="entry name" value="His_kinase_dom"/>
</dbReference>
<dbReference type="VEuPathDB" id="FungiDB:LEMA_P020350.1"/>
<dbReference type="InterPro" id="IPR004358">
    <property type="entry name" value="Sig_transdc_His_kin-like_C"/>
</dbReference>
<dbReference type="InterPro" id="IPR003661">
    <property type="entry name" value="HisK_dim/P_dom"/>
</dbReference>
<dbReference type="InterPro" id="IPR011006">
    <property type="entry name" value="CheY-like_superfamily"/>
</dbReference>
<dbReference type="CDD" id="cd00130">
    <property type="entry name" value="PAS"/>
    <property type="match status" value="1"/>
</dbReference>
<dbReference type="Pfam" id="PF00512">
    <property type="entry name" value="HisKA"/>
    <property type="match status" value="1"/>
</dbReference>
<dbReference type="InterPro" id="IPR035965">
    <property type="entry name" value="PAS-like_dom_sf"/>
</dbReference>
<dbReference type="InterPro" id="IPR036097">
    <property type="entry name" value="HisK_dim/P_sf"/>
</dbReference>
<evidence type="ECO:0000259" key="4">
    <source>
        <dbReference type="PROSITE" id="PS50109"/>
    </source>
</evidence>
<dbReference type="PANTHER" id="PTHR43719">
    <property type="entry name" value="TWO-COMPONENT HISTIDINE KINASE"/>
    <property type="match status" value="1"/>
</dbReference>
<dbReference type="Pfam" id="PF00072">
    <property type="entry name" value="Response_reg"/>
    <property type="match status" value="1"/>
</dbReference>
<feature type="region of interest" description="Disordered" evidence="3">
    <location>
        <begin position="993"/>
        <end position="1067"/>
    </location>
</feature>
<feature type="compositionally biased region" description="Low complexity" evidence="3">
    <location>
        <begin position="718"/>
        <end position="732"/>
    </location>
</feature>
<feature type="region of interest" description="Disordered" evidence="3">
    <location>
        <begin position="44"/>
        <end position="87"/>
    </location>
</feature>
<dbReference type="SUPFAM" id="SSF55785">
    <property type="entry name" value="PYP-like sensor domain (PAS domain)"/>
    <property type="match status" value="1"/>
</dbReference>
<dbReference type="GO" id="GO:0000155">
    <property type="term" value="F:phosphorelay sensor kinase activity"/>
    <property type="evidence" value="ECO:0007669"/>
    <property type="project" value="InterPro"/>
</dbReference>
<dbReference type="PANTHER" id="PTHR43719:SF60">
    <property type="entry name" value="HISTIDINE KINASE G2"/>
    <property type="match status" value="1"/>
</dbReference>
<feature type="domain" description="Response regulatory" evidence="5">
    <location>
        <begin position="858"/>
        <end position="989"/>
    </location>
</feature>
<feature type="compositionally biased region" description="Basic and acidic residues" evidence="3">
    <location>
        <begin position="993"/>
        <end position="1061"/>
    </location>
</feature>
<dbReference type="AlphaFoldDB" id="E5AB64"/>
<protein>
    <submittedName>
        <fullName evidence="6">Similar to two component histidine kinase 1</fullName>
    </submittedName>
</protein>
<dbReference type="EMBL" id="FP929138">
    <property type="protein sequence ID" value="CBY00905.1"/>
    <property type="molecule type" value="Genomic_DNA"/>
</dbReference>
<dbReference type="PROSITE" id="PS50110">
    <property type="entry name" value="RESPONSE_REGULATORY"/>
    <property type="match status" value="1"/>
</dbReference>
<dbReference type="PRINTS" id="PR00344">
    <property type="entry name" value="BCTRLSENSOR"/>
</dbReference>
<evidence type="ECO:0000313" key="6">
    <source>
        <dbReference type="EMBL" id="CBY00905.1"/>
    </source>
</evidence>
<feature type="compositionally biased region" description="Basic and acidic residues" evidence="3">
    <location>
        <begin position="764"/>
        <end position="777"/>
    </location>
</feature>
<dbReference type="SUPFAM" id="SSF47384">
    <property type="entry name" value="Homodimeric domain of signal transducing histidine kinase"/>
    <property type="match status" value="1"/>
</dbReference>
<evidence type="ECO:0000256" key="1">
    <source>
        <dbReference type="ARBA" id="ARBA00022553"/>
    </source>
</evidence>
<feature type="modified residue" description="4-aspartylphosphate" evidence="2">
    <location>
        <position position="919"/>
    </location>
</feature>
<dbReference type="Gene3D" id="3.30.565.10">
    <property type="entry name" value="Histidine kinase-like ATPase, C-terminal domain"/>
    <property type="match status" value="1"/>
</dbReference>
<dbReference type="InterPro" id="IPR036890">
    <property type="entry name" value="HATPase_C_sf"/>
</dbReference>
<feature type="compositionally biased region" description="Polar residues" evidence="3">
    <location>
        <begin position="50"/>
        <end position="68"/>
    </location>
</feature>
<reference evidence="7" key="1">
    <citation type="journal article" date="2011" name="Nat. Commun.">
        <title>Effector diversification within compartments of the Leptosphaeria maculans genome affected by Repeat-Induced Point mutations.</title>
        <authorList>
            <person name="Rouxel T."/>
            <person name="Grandaubert J."/>
            <person name="Hane J.K."/>
            <person name="Hoede C."/>
            <person name="van de Wouw A.P."/>
            <person name="Couloux A."/>
            <person name="Dominguez V."/>
            <person name="Anthouard V."/>
            <person name="Bally P."/>
            <person name="Bourras S."/>
            <person name="Cozijnsen A.J."/>
            <person name="Ciuffetti L.M."/>
            <person name="Degrave A."/>
            <person name="Dilmaghani A."/>
            <person name="Duret L."/>
            <person name="Fudal I."/>
            <person name="Goodwin S.B."/>
            <person name="Gout L."/>
            <person name="Glaser N."/>
            <person name="Linglin J."/>
            <person name="Kema G.H.J."/>
            <person name="Lapalu N."/>
            <person name="Lawrence C.B."/>
            <person name="May K."/>
            <person name="Meyer M."/>
            <person name="Ollivier B."/>
            <person name="Poulain J."/>
            <person name="Schoch C.L."/>
            <person name="Simon A."/>
            <person name="Spatafora J.W."/>
            <person name="Stachowiak A."/>
            <person name="Turgeon B.G."/>
            <person name="Tyler B.M."/>
            <person name="Vincent D."/>
            <person name="Weissenbach J."/>
            <person name="Amselem J."/>
            <person name="Quesneville H."/>
            <person name="Oliver R.P."/>
            <person name="Wincker P."/>
            <person name="Balesdent M.-H."/>
            <person name="Howlett B.J."/>
        </authorList>
    </citation>
    <scope>NUCLEOTIDE SEQUENCE [LARGE SCALE GENOMIC DNA]</scope>
    <source>
        <strain evidence="7">JN3 / isolate v23.1.3 / race Av1-4-5-6-7-8</strain>
    </source>
</reference>
<gene>
    <name evidence="6" type="ORF">LEMA_P020350.1</name>
</gene>
<dbReference type="Gene3D" id="3.40.50.2300">
    <property type="match status" value="1"/>
</dbReference>
<dbReference type="SMART" id="SM00448">
    <property type="entry name" value="REC"/>
    <property type="match status" value="1"/>
</dbReference>
<sequence length="1067" mass="119569">MIFFVCTTGGQPKMTSDVVLLSTQSAMMFRTLTPTGRHVLAMEGRLPSDVTRQPPTSTGRQGSTSSDKTGGAPLVASAPPVSTAQTPSLPTACDTMENLDRLSATGLPVFDLNWENLNSGDWSQTPIGARESWPPTLTCLVNTCVLPMPHCAAIFWGNDLTVIHNIAWGKARGNLDGQATRACDSYAHEALGTLRTVLRGRTVKVAARFFLDQYAVEHDTQLLLSTIIDSQGARQGVLAQILENPNVDRYMPIEGLDKMARDHPGRQLKEQAPEEHGHYSSGRQADLQQTSLFQRFAELLPTGLAILDKDAEAIFVNDGFFKLTTNKGQNEFRAWPESIHPDDYDHVMTAYRKAFESRETLQIEFRCDVAEPTEVAGEQWRLFLLKPLSDDPLAGFISAIIDITDIKQAQLTQEKAAREAQERKEQQERFIDMVSHEIRNPLSAVMHLAEEVKEVTREIASTRGNIKDQVADILDAADTILLCVSHQNTLVDDILSFSKLDSMMLSLVPRETRPKWEFSQSLRVFHSEFKAKNIKFHYAMDISYDEQNVDYVVADLNRMKQVLVNLITNSIKFTSRKNSERKITVSVGASAERPTSYPPNVIFFSQEKEAFHIDSTMTSEWGSGDALYLMVAVRDTGIGISKEGQEKLFERFRQATPKTQERYGGSGLGLFISRKLCTLHGGDIGVSSKEGEGSTFGFFFKVRRSNGTSEDGRPPFQSRSNSENSNASNRAETPSRQRPGYSRANSNLQSIKERQTEQASAEQHQSERPEAKMRSSAEDMESSLIDPPTEYVPEAHPASTADSRYEETYAIAKKYTKSTPELEKRLPNLKRGETQRQEQDAKSVSRSQSDQRSEKKQTLLLVEDNLINQKVLRRQLQSRGFEVFTANNGQEAIDAVAERGQITDENPNDRNYFDCILMDQEMPIKDGNTATQEIRQLQEEGKAGFSHILGVSANVRDVQTNSMREAGMDDVISKPFKVDDLVRRVRRLVLDSDDGKHNHCEPDSSEHKPTEPKSNDIEKESISTRDSSRAHLYPDKATVRRENQLEVNGREGEARGGERSRSRQSRS</sequence>
<dbReference type="InterPro" id="IPR050956">
    <property type="entry name" value="2C_system_His_kinase"/>
</dbReference>
<dbReference type="InterPro" id="IPR001789">
    <property type="entry name" value="Sig_transdc_resp-reg_receiver"/>
</dbReference>
<dbReference type="CDD" id="cd16922">
    <property type="entry name" value="HATPase_EvgS-ArcB-TorS-like"/>
    <property type="match status" value="1"/>
</dbReference>
<name>E5AB64_LEPMJ</name>
<dbReference type="PROSITE" id="PS50109">
    <property type="entry name" value="HIS_KIN"/>
    <property type="match status" value="1"/>
</dbReference>
<evidence type="ECO:0000313" key="7">
    <source>
        <dbReference type="Proteomes" id="UP000002668"/>
    </source>
</evidence>
<dbReference type="OMA" id="YLMVAVK"/>
<organism evidence="7">
    <name type="scientific">Leptosphaeria maculans (strain JN3 / isolate v23.1.3 / race Av1-4-5-6-7-8)</name>
    <name type="common">Blackleg fungus</name>
    <name type="synonym">Phoma lingam</name>
    <dbReference type="NCBI Taxonomy" id="985895"/>
    <lineage>
        <taxon>Eukaryota</taxon>
        <taxon>Fungi</taxon>
        <taxon>Dikarya</taxon>
        <taxon>Ascomycota</taxon>
        <taxon>Pezizomycotina</taxon>
        <taxon>Dothideomycetes</taxon>
        <taxon>Pleosporomycetidae</taxon>
        <taxon>Pleosporales</taxon>
        <taxon>Pleosporineae</taxon>
        <taxon>Leptosphaeriaceae</taxon>
        <taxon>Plenodomus</taxon>
        <taxon>Plenodomus lingam/Leptosphaeria maculans species complex</taxon>
    </lineage>
</organism>
<keyword evidence="6" id="KW-0808">Transferase</keyword>
<keyword evidence="1 2" id="KW-0597">Phosphoprotein</keyword>
<dbReference type="SUPFAM" id="SSF55874">
    <property type="entry name" value="ATPase domain of HSP90 chaperone/DNA topoisomerase II/histidine kinase"/>
    <property type="match status" value="1"/>
</dbReference>
<feature type="domain" description="Histidine kinase" evidence="4">
    <location>
        <begin position="433"/>
        <end position="704"/>
    </location>
</feature>
<dbReference type="STRING" id="985895.E5AB64"/>
<dbReference type="eggNOG" id="KOG0519">
    <property type="taxonomic scope" value="Eukaryota"/>
</dbReference>
<dbReference type="HOGENOM" id="CLU_000445_114_15_1"/>
<dbReference type="CDD" id="cd17546">
    <property type="entry name" value="REC_hyHK_CKI1_RcsC-like"/>
    <property type="match status" value="1"/>
</dbReference>
<dbReference type="Gene3D" id="1.10.287.130">
    <property type="match status" value="1"/>
</dbReference>
<dbReference type="CDD" id="cd00082">
    <property type="entry name" value="HisKA"/>
    <property type="match status" value="1"/>
</dbReference>
<accession>E5AB64</accession>
<feature type="region of interest" description="Disordered" evidence="3">
    <location>
        <begin position="706"/>
        <end position="804"/>
    </location>
</feature>
<dbReference type="Pfam" id="PF02518">
    <property type="entry name" value="HATPase_c"/>
    <property type="match status" value="1"/>
</dbReference>
<keyword evidence="6" id="KW-0418">Kinase</keyword>
<dbReference type="InParanoid" id="E5AB64"/>
<evidence type="ECO:0000256" key="2">
    <source>
        <dbReference type="PROSITE-ProRule" id="PRU00169"/>
    </source>
</evidence>
<dbReference type="SUPFAM" id="SSF52172">
    <property type="entry name" value="CheY-like"/>
    <property type="match status" value="1"/>
</dbReference>
<evidence type="ECO:0000259" key="5">
    <source>
        <dbReference type="PROSITE" id="PS50110"/>
    </source>
</evidence>
<dbReference type="Proteomes" id="UP000002668">
    <property type="component" value="Genome"/>
</dbReference>
<dbReference type="InterPro" id="IPR003594">
    <property type="entry name" value="HATPase_dom"/>
</dbReference>
<evidence type="ECO:0000256" key="3">
    <source>
        <dbReference type="SAM" id="MobiDB-lite"/>
    </source>
</evidence>
<dbReference type="InterPro" id="IPR000014">
    <property type="entry name" value="PAS"/>
</dbReference>
<keyword evidence="7" id="KW-1185">Reference proteome</keyword>
<feature type="region of interest" description="Disordered" evidence="3">
    <location>
        <begin position="816"/>
        <end position="856"/>
    </location>
</feature>
<dbReference type="SMART" id="SM00388">
    <property type="entry name" value="HisKA"/>
    <property type="match status" value="1"/>
</dbReference>